<dbReference type="EMBL" id="JAACFV010000040">
    <property type="protein sequence ID" value="KAF7509564.1"/>
    <property type="molecule type" value="Genomic_DNA"/>
</dbReference>
<protein>
    <submittedName>
        <fullName evidence="1">Uncharacterized protein</fullName>
    </submittedName>
</protein>
<reference evidence="1" key="1">
    <citation type="submission" date="2020-02" db="EMBL/GenBank/DDBJ databases">
        <authorList>
            <person name="Palmer J.M."/>
        </authorList>
    </citation>
    <scope>NUCLEOTIDE SEQUENCE</scope>
    <source>
        <strain evidence="1">EPUS1.4</strain>
        <tissue evidence="1">Thallus</tissue>
    </source>
</reference>
<evidence type="ECO:0000313" key="1">
    <source>
        <dbReference type="EMBL" id="KAF7509564.1"/>
    </source>
</evidence>
<evidence type="ECO:0000313" key="2">
    <source>
        <dbReference type="Proteomes" id="UP000606974"/>
    </source>
</evidence>
<sequence>MRLLAKKACGGPALSALERRHKLKATLLGGSEQRAVPEMVYCALGSGCEVSEARTNGDCDVLARDIASIWADTSASLAPGTVRTLQICGGIYIGTEHYDSSNSRNKKCAMLAYGASCIRRILSSHGARTLEEACVEKIPAPTLIVGLNDAREGIRRLKSGVEAFRTVVKDVVEMASNGEMLL</sequence>
<comment type="caution">
    <text evidence="1">The sequence shown here is derived from an EMBL/GenBank/DDBJ whole genome shotgun (WGS) entry which is preliminary data.</text>
</comment>
<keyword evidence="2" id="KW-1185">Reference proteome</keyword>
<dbReference type="Proteomes" id="UP000606974">
    <property type="component" value="Unassembled WGS sequence"/>
</dbReference>
<organism evidence="1 2">
    <name type="scientific">Endocarpon pusillum</name>
    <dbReference type="NCBI Taxonomy" id="364733"/>
    <lineage>
        <taxon>Eukaryota</taxon>
        <taxon>Fungi</taxon>
        <taxon>Dikarya</taxon>
        <taxon>Ascomycota</taxon>
        <taxon>Pezizomycotina</taxon>
        <taxon>Eurotiomycetes</taxon>
        <taxon>Chaetothyriomycetidae</taxon>
        <taxon>Verrucariales</taxon>
        <taxon>Verrucariaceae</taxon>
        <taxon>Endocarpon</taxon>
    </lineage>
</organism>
<dbReference type="AlphaFoldDB" id="A0A8H7AK14"/>
<gene>
    <name evidence="1" type="ORF">GJ744_007964</name>
</gene>
<accession>A0A8H7AK14</accession>
<name>A0A8H7AK14_9EURO</name>
<proteinExistence type="predicted"/>